<dbReference type="EMBL" id="RDQH01000342">
    <property type="protein sequence ID" value="RXH71857.1"/>
    <property type="molecule type" value="Genomic_DNA"/>
</dbReference>
<evidence type="ECO:0000313" key="2">
    <source>
        <dbReference type="EMBL" id="RXH71857.1"/>
    </source>
</evidence>
<dbReference type="Proteomes" id="UP000290289">
    <property type="component" value="Chromosome 16"/>
</dbReference>
<keyword evidence="1" id="KW-0812">Transmembrane</keyword>
<keyword evidence="1" id="KW-0472">Membrane</keyword>
<proteinExistence type="predicted"/>
<comment type="caution">
    <text evidence="2">The sequence shown here is derived from an EMBL/GenBank/DDBJ whole genome shotgun (WGS) entry which is preliminary data.</text>
</comment>
<protein>
    <submittedName>
        <fullName evidence="2">Uncharacterized protein</fullName>
    </submittedName>
</protein>
<evidence type="ECO:0000313" key="3">
    <source>
        <dbReference type="Proteomes" id="UP000290289"/>
    </source>
</evidence>
<reference evidence="2 3" key="1">
    <citation type="submission" date="2018-10" db="EMBL/GenBank/DDBJ databases">
        <title>A high-quality apple genome assembly.</title>
        <authorList>
            <person name="Hu J."/>
        </authorList>
    </citation>
    <scope>NUCLEOTIDE SEQUENCE [LARGE SCALE GENOMIC DNA]</scope>
    <source>
        <strain evidence="3">cv. HFTH1</strain>
        <tissue evidence="2">Young leaf</tissue>
    </source>
</reference>
<keyword evidence="1" id="KW-1133">Transmembrane helix</keyword>
<evidence type="ECO:0000256" key="1">
    <source>
        <dbReference type="SAM" id="Phobius"/>
    </source>
</evidence>
<name>A0A498HQZ2_MALDO</name>
<keyword evidence="3" id="KW-1185">Reference proteome</keyword>
<feature type="transmembrane region" description="Helical" evidence="1">
    <location>
        <begin position="20"/>
        <end position="41"/>
    </location>
</feature>
<accession>A0A498HQZ2</accession>
<dbReference type="AlphaFoldDB" id="A0A498HQZ2"/>
<organism evidence="2 3">
    <name type="scientific">Malus domestica</name>
    <name type="common">Apple</name>
    <name type="synonym">Pyrus malus</name>
    <dbReference type="NCBI Taxonomy" id="3750"/>
    <lineage>
        <taxon>Eukaryota</taxon>
        <taxon>Viridiplantae</taxon>
        <taxon>Streptophyta</taxon>
        <taxon>Embryophyta</taxon>
        <taxon>Tracheophyta</taxon>
        <taxon>Spermatophyta</taxon>
        <taxon>Magnoliopsida</taxon>
        <taxon>eudicotyledons</taxon>
        <taxon>Gunneridae</taxon>
        <taxon>Pentapetalae</taxon>
        <taxon>rosids</taxon>
        <taxon>fabids</taxon>
        <taxon>Rosales</taxon>
        <taxon>Rosaceae</taxon>
        <taxon>Amygdaloideae</taxon>
        <taxon>Maleae</taxon>
        <taxon>Malus</taxon>
    </lineage>
</organism>
<gene>
    <name evidence="2" type="ORF">DVH24_025358</name>
</gene>
<sequence>MVWRPCAPSRGSTEMTSMDHLYLIGTSRAYPLLFFSSPICFGSMPFYRRTMDMAVEVSGMLLSRGVEMLRENHHMSGERGSLRGF</sequence>